<sequence>MEKWGANAANGDKWGKETEKQLGATDLEAWRKAMYVDAIPWEYARFRQLLEGYSKIPPNEVEAEIFKIRDRAWEVAKYPCIGSFTYVRLLEFDGGDGSEMQKAIERLKAPGSQDTFLELGGFMCQTIRQLVVEGVDSARLYGTDLHAEFIELGYEQFRDRETLKATLLAGDMLLPDDEYGASELARTFDGKMSIIHAANFFHLFSWESQVVIGERIVRFFRRGSGADSPPAVLFGVHMGSLKPGEIEAFRVYLHDETTFQSLWDEVGKKTNTRWKVSMQVAPTTPKPNAFGEHSRMMHYVVSQVAS</sequence>
<dbReference type="Proteomes" id="UP001320420">
    <property type="component" value="Unassembled WGS sequence"/>
</dbReference>
<dbReference type="EMBL" id="JAKJXP020000001">
    <property type="protein sequence ID" value="KAK7757912.1"/>
    <property type="molecule type" value="Genomic_DNA"/>
</dbReference>
<evidence type="ECO:0008006" key="7">
    <source>
        <dbReference type="Google" id="ProtNLM"/>
    </source>
</evidence>
<accession>A0AAN9V3V2</accession>
<protein>
    <recommendedName>
        <fullName evidence="7">Methyltransferase domain-containing protein</fullName>
    </recommendedName>
</protein>
<dbReference type="GO" id="GO:0016740">
    <property type="term" value="F:transferase activity"/>
    <property type="evidence" value="ECO:0007669"/>
    <property type="project" value="UniProtKB-KW"/>
</dbReference>
<keyword evidence="3" id="KW-0949">S-adenosyl-L-methionine</keyword>
<name>A0AAN9V3V2_9PEZI</name>
<evidence type="ECO:0000313" key="5">
    <source>
        <dbReference type="EMBL" id="KAK7757912.1"/>
    </source>
</evidence>
<evidence type="ECO:0000256" key="2">
    <source>
        <dbReference type="ARBA" id="ARBA00022679"/>
    </source>
</evidence>
<organism evidence="5 6">
    <name type="scientific">Diatrype stigma</name>
    <dbReference type="NCBI Taxonomy" id="117547"/>
    <lineage>
        <taxon>Eukaryota</taxon>
        <taxon>Fungi</taxon>
        <taxon>Dikarya</taxon>
        <taxon>Ascomycota</taxon>
        <taxon>Pezizomycotina</taxon>
        <taxon>Sordariomycetes</taxon>
        <taxon>Xylariomycetidae</taxon>
        <taxon>Xylariales</taxon>
        <taxon>Diatrypaceae</taxon>
        <taxon>Diatrype</taxon>
    </lineage>
</organism>
<evidence type="ECO:0000256" key="1">
    <source>
        <dbReference type="ARBA" id="ARBA00005179"/>
    </source>
</evidence>
<gene>
    <name evidence="5" type="ORF">SLS62_000290</name>
</gene>
<dbReference type="SUPFAM" id="SSF53335">
    <property type="entry name" value="S-adenosyl-L-methionine-dependent methyltransferases"/>
    <property type="match status" value="1"/>
</dbReference>
<dbReference type="AlphaFoldDB" id="A0AAN9V3V2"/>
<dbReference type="PANTHER" id="PTHR35897:SF1">
    <property type="entry name" value="METHYLTRANSFERASE AUSD"/>
    <property type="match status" value="1"/>
</dbReference>
<dbReference type="PANTHER" id="PTHR35897">
    <property type="entry name" value="METHYLTRANSFERASE AUSD"/>
    <property type="match status" value="1"/>
</dbReference>
<dbReference type="InterPro" id="IPR051654">
    <property type="entry name" value="Meroterpenoid_MTases"/>
</dbReference>
<reference evidence="5 6" key="1">
    <citation type="submission" date="2024-02" db="EMBL/GenBank/DDBJ databases">
        <title>De novo assembly and annotation of 12 fungi associated with fruit tree decline syndrome in Ontario, Canada.</title>
        <authorList>
            <person name="Sulman M."/>
            <person name="Ellouze W."/>
            <person name="Ilyukhin E."/>
        </authorList>
    </citation>
    <scope>NUCLEOTIDE SEQUENCE [LARGE SCALE GENOMIC DNA]</scope>
    <source>
        <strain evidence="5 6">M11/M66-122</strain>
    </source>
</reference>
<dbReference type="InterPro" id="IPR029063">
    <property type="entry name" value="SAM-dependent_MTases_sf"/>
</dbReference>
<comment type="caution">
    <text evidence="5">The sequence shown here is derived from an EMBL/GenBank/DDBJ whole genome shotgun (WGS) entry which is preliminary data.</text>
</comment>
<keyword evidence="2" id="KW-0808">Transferase</keyword>
<proteinExistence type="inferred from homology"/>
<evidence type="ECO:0000313" key="6">
    <source>
        <dbReference type="Proteomes" id="UP001320420"/>
    </source>
</evidence>
<keyword evidence="6" id="KW-1185">Reference proteome</keyword>
<comment type="pathway">
    <text evidence="1">Secondary metabolite biosynthesis.</text>
</comment>
<evidence type="ECO:0000256" key="3">
    <source>
        <dbReference type="ARBA" id="ARBA00022691"/>
    </source>
</evidence>
<evidence type="ECO:0000256" key="4">
    <source>
        <dbReference type="ARBA" id="ARBA00038314"/>
    </source>
</evidence>
<comment type="similarity">
    <text evidence="4">Belongs to the class I-like SAM-binding methyltransferase superfamily.</text>
</comment>